<name>A0A8S5UMY6_9CAUD</name>
<sequence length="29" mass="3318">MPQFFPIIAFVNLPLFGKYGVESQYPNPC</sequence>
<proteinExistence type="predicted"/>
<accession>A0A8S5UMY6</accession>
<organism evidence="1">
    <name type="scientific">Myoviridae sp. ctCo31</name>
    <dbReference type="NCBI Taxonomy" id="2825053"/>
    <lineage>
        <taxon>Viruses</taxon>
        <taxon>Duplodnaviria</taxon>
        <taxon>Heunggongvirae</taxon>
        <taxon>Uroviricota</taxon>
        <taxon>Caudoviricetes</taxon>
    </lineage>
</organism>
<evidence type="ECO:0000313" key="1">
    <source>
        <dbReference type="EMBL" id="DAF95742.1"/>
    </source>
</evidence>
<dbReference type="EMBL" id="BK016109">
    <property type="protein sequence ID" value="DAF95742.1"/>
    <property type="molecule type" value="Genomic_DNA"/>
</dbReference>
<reference evidence="1" key="1">
    <citation type="journal article" date="2021" name="Proc. Natl. Acad. Sci. U.S.A.">
        <title>A Catalog of Tens of Thousands of Viruses from Human Metagenomes Reveals Hidden Associations with Chronic Diseases.</title>
        <authorList>
            <person name="Tisza M.J."/>
            <person name="Buck C.B."/>
        </authorList>
    </citation>
    <scope>NUCLEOTIDE SEQUENCE</scope>
    <source>
        <strain evidence="1">CtCo31</strain>
    </source>
</reference>
<protein>
    <submittedName>
        <fullName evidence="1">Uncharacterized protein</fullName>
    </submittedName>
</protein>